<evidence type="ECO:0000313" key="2">
    <source>
        <dbReference type="Proteomes" id="UP000398217"/>
    </source>
</evidence>
<dbReference type="EMBL" id="BLBC01000009">
    <property type="protein sequence ID" value="GET46270.1"/>
    <property type="molecule type" value="Genomic_DNA"/>
</dbReference>
<protein>
    <submittedName>
        <fullName evidence="1">Uncharacterized protein</fullName>
    </submittedName>
</protein>
<dbReference type="AlphaFoldDB" id="A0A5M4BA21"/>
<organism evidence="1 2">
    <name type="scientific">Capnocytophaga felis</name>
    <dbReference type="NCBI Taxonomy" id="2267611"/>
    <lineage>
        <taxon>Bacteria</taxon>
        <taxon>Pseudomonadati</taxon>
        <taxon>Bacteroidota</taxon>
        <taxon>Flavobacteriia</taxon>
        <taxon>Flavobacteriales</taxon>
        <taxon>Flavobacteriaceae</taxon>
        <taxon>Capnocytophaga</taxon>
    </lineage>
</organism>
<keyword evidence="2" id="KW-1185">Reference proteome</keyword>
<name>A0A5M4BA21_9FLAO</name>
<dbReference type="OrthoDB" id="884081at2"/>
<sequence length="156" mass="18949">MEFKDFFEDEACYQAYIIRLEKKIRSFSNSFMSNSKWKKLFVAICQNQDLIKQCEIYNFFEPCVNELVFRNIQSNLGQYIQQEYISNQITTAEYPTFYREIQYLEFLKSWNGNQIGKFVEPIKQTQDIEQIRTYLSRFGEFRFEQTDNFLRILGYS</sequence>
<evidence type="ECO:0000313" key="1">
    <source>
        <dbReference type="EMBL" id="GET46270.1"/>
    </source>
</evidence>
<gene>
    <name evidence="1" type="ORF">RCZ01_15720</name>
</gene>
<dbReference type="RefSeq" id="WP_155284909.1">
    <property type="nucleotide sequence ID" value="NZ_BLBC01000009.1"/>
</dbReference>
<proteinExistence type="predicted"/>
<dbReference type="Proteomes" id="UP000398217">
    <property type="component" value="Unassembled WGS sequence"/>
</dbReference>
<comment type="caution">
    <text evidence="1">The sequence shown here is derived from an EMBL/GenBank/DDBJ whole genome shotgun (WGS) entry which is preliminary data.</text>
</comment>
<reference evidence="2" key="1">
    <citation type="journal article" date="2020" name="Int. J. Syst. Evol. Microbiol.">
        <title>Capnocytophaga felis sp. nov. isolated from the feline oral cavity.</title>
        <authorList>
            <person name="Suzuki M."/>
            <person name="Umeda K."/>
            <person name="Kimura M."/>
            <person name="Imaoka K."/>
            <person name="Morikawa S."/>
            <person name="Maeda K."/>
        </authorList>
    </citation>
    <scope>NUCLEOTIDE SEQUENCE [LARGE SCALE GENOMIC DNA]</scope>
    <source>
        <strain evidence="2">KC07070</strain>
    </source>
</reference>
<accession>A0A5M4BA21</accession>